<evidence type="ECO:0008006" key="4">
    <source>
        <dbReference type="Google" id="ProtNLM"/>
    </source>
</evidence>
<keyword evidence="1" id="KW-0812">Transmembrane</keyword>
<gene>
    <name evidence="2" type="ORF">DOK78_000309</name>
</gene>
<keyword evidence="1" id="KW-1133">Transmembrane helix</keyword>
<feature type="transmembrane region" description="Helical" evidence="1">
    <location>
        <begin position="202"/>
        <end position="220"/>
    </location>
</feature>
<feature type="transmembrane region" description="Helical" evidence="1">
    <location>
        <begin position="166"/>
        <end position="190"/>
    </location>
</feature>
<reference evidence="2 3" key="1">
    <citation type="submission" date="2024-03" db="EMBL/GenBank/DDBJ databases">
        <title>The Genome Sequence of Enterococcus sp. DIV2402.</title>
        <authorList>
            <consortium name="The Broad Institute Genomics Platform"/>
            <consortium name="The Broad Institute Microbial Omics Core"/>
            <consortium name="The Broad Institute Genomic Center for Infectious Diseases"/>
            <person name="Earl A."/>
            <person name="Manson A."/>
            <person name="Gilmore M."/>
            <person name="Schwartman J."/>
            <person name="Shea T."/>
            <person name="Abouelleil A."/>
            <person name="Cao P."/>
            <person name="Chapman S."/>
            <person name="Cusick C."/>
            <person name="Young S."/>
            <person name="Neafsey D."/>
            <person name="Nusbaum C."/>
            <person name="Birren B."/>
        </authorList>
    </citation>
    <scope>NUCLEOTIDE SEQUENCE [LARGE SCALE GENOMIC DNA]</scope>
    <source>
        <strain evidence="2 3">DIV2402</strain>
    </source>
</reference>
<feature type="transmembrane region" description="Helical" evidence="1">
    <location>
        <begin position="240"/>
        <end position="259"/>
    </location>
</feature>
<feature type="transmembrane region" description="Helical" evidence="1">
    <location>
        <begin position="73"/>
        <end position="93"/>
    </location>
</feature>
<evidence type="ECO:0000256" key="1">
    <source>
        <dbReference type="SAM" id="Phobius"/>
    </source>
</evidence>
<protein>
    <recommendedName>
        <fullName evidence="4">ABC-2 family transporter protein</fullName>
    </recommendedName>
</protein>
<feature type="transmembrane region" description="Helical" evidence="1">
    <location>
        <begin position="12"/>
        <end position="29"/>
    </location>
</feature>
<evidence type="ECO:0000313" key="2">
    <source>
        <dbReference type="EMBL" id="WYJ75733.1"/>
    </source>
</evidence>
<organism evidence="2 3">
    <name type="scientific">Candidatus Enterococcus lowellii</name>
    <dbReference type="NCBI Taxonomy" id="2230877"/>
    <lineage>
        <taxon>Bacteria</taxon>
        <taxon>Bacillati</taxon>
        <taxon>Bacillota</taxon>
        <taxon>Bacilli</taxon>
        <taxon>Lactobacillales</taxon>
        <taxon>Enterococcaceae</taxon>
        <taxon>Enterococcus</taxon>
    </lineage>
</organism>
<evidence type="ECO:0000313" key="3">
    <source>
        <dbReference type="Proteomes" id="UP000664701"/>
    </source>
</evidence>
<proteinExistence type="predicted"/>
<keyword evidence="3" id="KW-1185">Reference proteome</keyword>
<feature type="transmembrane region" description="Helical" evidence="1">
    <location>
        <begin position="117"/>
        <end position="146"/>
    </location>
</feature>
<name>A0ABZ2SIM5_9ENTE</name>
<sequence>MKMTAYLKIVPYKKTIILFLFVFLSLIYWNTMKIYFTFDTTAPDLVEFGGEYVKSQLLSTSISYNNALFEYNFYQSFGFPILISFTGYSYSLLKSNYLKFYIGKNNLYAKNLMKLKIYSSLTVVLFFSMIYIIIIFIAAFGGVFHSKILENDFARDSFLTIFSSSIGSYAIFYWLVKMIALVLNSMLVYYCIDYFKRFSLGILTYLVFLWILSPLMYMFVNNQYIVPMTSLMVTSYTELTVPQIILTYLPYLLFFVILWRTTDGEVC</sequence>
<dbReference type="EMBL" id="CP147251">
    <property type="protein sequence ID" value="WYJ75733.1"/>
    <property type="molecule type" value="Genomic_DNA"/>
</dbReference>
<accession>A0ABZ2SIM5</accession>
<dbReference type="Proteomes" id="UP000664701">
    <property type="component" value="Chromosome"/>
</dbReference>
<keyword evidence="1" id="KW-0472">Membrane</keyword>
<dbReference type="RefSeq" id="WP_207941540.1">
    <property type="nucleotide sequence ID" value="NZ_CP147251.1"/>
</dbReference>